<dbReference type="EMBL" id="CAMAPE010000065">
    <property type="protein sequence ID" value="CAH9114871.1"/>
    <property type="molecule type" value="Genomic_DNA"/>
</dbReference>
<name>A0A9P0ZTW1_CUSEU</name>
<evidence type="ECO:0000256" key="1">
    <source>
        <dbReference type="SAM" id="MobiDB-lite"/>
    </source>
</evidence>
<gene>
    <name evidence="2" type="ORF">CEURO_LOCUS20562</name>
</gene>
<proteinExistence type="predicted"/>
<organism evidence="2 3">
    <name type="scientific">Cuscuta europaea</name>
    <name type="common">European dodder</name>
    <dbReference type="NCBI Taxonomy" id="41803"/>
    <lineage>
        <taxon>Eukaryota</taxon>
        <taxon>Viridiplantae</taxon>
        <taxon>Streptophyta</taxon>
        <taxon>Embryophyta</taxon>
        <taxon>Tracheophyta</taxon>
        <taxon>Spermatophyta</taxon>
        <taxon>Magnoliopsida</taxon>
        <taxon>eudicotyledons</taxon>
        <taxon>Gunneridae</taxon>
        <taxon>Pentapetalae</taxon>
        <taxon>asterids</taxon>
        <taxon>lamiids</taxon>
        <taxon>Solanales</taxon>
        <taxon>Convolvulaceae</taxon>
        <taxon>Cuscuteae</taxon>
        <taxon>Cuscuta</taxon>
        <taxon>Cuscuta subgen. Cuscuta</taxon>
    </lineage>
</organism>
<keyword evidence="3" id="KW-1185">Reference proteome</keyword>
<reference evidence="2" key="1">
    <citation type="submission" date="2022-07" db="EMBL/GenBank/DDBJ databases">
        <authorList>
            <person name="Macas J."/>
            <person name="Novak P."/>
            <person name="Neumann P."/>
        </authorList>
    </citation>
    <scope>NUCLEOTIDE SEQUENCE</scope>
</reference>
<feature type="compositionally biased region" description="Polar residues" evidence="1">
    <location>
        <begin position="10"/>
        <end position="24"/>
    </location>
</feature>
<dbReference type="Proteomes" id="UP001152484">
    <property type="component" value="Unassembled WGS sequence"/>
</dbReference>
<feature type="region of interest" description="Disordered" evidence="1">
    <location>
        <begin position="1"/>
        <end position="43"/>
    </location>
</feature>
<comment type="caution">
    <text evidence="2">The sequence shown here is derived from an EMBL/GenBank/DDBJ whole genome shotgun (WGS) entry which is preliminary data.</text>
</comment>
<sequence length="101" mass="11460">MNRILPKNISLGSSSIRTTRSSAGPKQDCPVVDQTGTEARAGPDPQLGVSMQIHYRSTASSTCFKFGKCFFLFSFLYFSSNFFSKHVSQFFFFQFFIFLKI</sequence>
<dbReference type="OrthoDB" id="1750169at2759"/>
<evidence type="ECO:0000313" key="2">
    <source>
        <dbReference type="EMBL" id="CAH9114871.1"/>
    </source>
</evidence>
<accession>A0A9P0ZTW1</accession>
<protein>
    <submittedName>
        <fullName evidence="2">Uncharacterized protein</fullName>
    </submittedName>
</protein>
<dbReference type="AlphaFoldDB" id="A0A9P0ZTW1"/>
<evidence type="ECO:0000313" key="3">
    <source>
        <dbReference type="Proteomes" id="UP001152484"/>
    </source>
</evidence>